<dbReference type="PRINTS" id="PR01163">
    <property type="entry name" value="BETATUBULIN"/>
</dbReference>
<keyword evidence="3" id="KW-0493">Microtubule</keyword>
<feature type="domain" description="Tubulin/FtsZ 2-layer sandwich" evidence="6">
    <location>
        <begin position="5"/>
        <end position="62"/>
    </location>
</feature>
<dbReference type="PANTHER" id="PTHR36527:SF3">
    <property type="entry name" value="OS01G0282866 PROTEIN"/>
    <property type="match status" value="1"/>
</dbReference>
<accession>A0A067RLX2</accession>
<comment type="similarity">
    <text evidence="2">Belongs to the tubulin family.</text>
</comment>
<protein>
    <submittedName>
        <fullName evidence="7">Tubulin beta chain</fullName>
    </submittedName>
</protein>
<reference evidence="7 8" key="1">
    <citation type="journal article" date="2014" name="Nat. Commun.">
        <title>Molecular traces of alternative social organization in a termite genome.</title>
        <authorList>
            <person name="Terrapon N."/>
            <person name="Li C."/>
            <person name="Robertson H.M."/>
            <person name="Ji L."/>
            <person name="Meng X."/>
            <person name="Booth W."/>
            <person name="Chen Z."/>
            <person name="Childers C.P."/>
            <person name="Glastad K.M."/>
            <person name="Gokhale K."/>
            <person name="Gowin J."/>
            <person name="Gronenberg W."/>
            <person name="Hermansen R.A."/>
            <person name="Hu H."/>
            <person name="Hunt B.G."/>
            <person name="Huylmans A.K."/>
            <person name="Khalil S.M."/>
            <person name="Mitchell R.D."/>
            <person name="Munoz-Torres M.C."/>
            <person name="Mustard J.A."/>
            <person name="Pan H."/>
            <person name="Reese J.T."/>
            <person name="Scharf M.E."/>
            <person name="Sun F."/>
            <person name="Vogel H."/>
            <person name="Xiao J."/>
            <person name="Yang W."/>
            <person name="Yang Z."/>
            <person name="Yang Z."/>
            <person name="Zhou J."/>
            <person name="Zhu J."/>
            <person name="Brent C.S."/>
            <person name="Elsik C.G."/>
            <person name="Goodisman M.A."/>
            <person name="Liberles D.A."/>
            <person name="Roe R.M."/>
            <person name="Vargo E.L."/>
            <person name="Vilcinskas A."/>
            <person name="Wang J."/>
            <person name="Bornberg-Bauer E."/>
            <person name="Korb J."/>
            <person name="Zhang G."/>
            <person name="Liebig J."/>
        </authorList>
    </citation>
    <scope>NUCLEOTIDE SEQUENCE [LARGE SCALE GENOMIC DNA]</scope>
    <source>
        <tissue evidence="7">Whole organism</tissue>
    </source>
</reference>
<dbReference type="InterPro" id="IPR023123">
    <property type="entry name" value="Tubulin_C"/>
</dbReference>
<evidence type="ECO:0000259" key="6">
    <source>
        <dbReference type="Pfam" id="PF03953"/>
    </source>
</evidence>
<evidence type="ECO:0000256" key="4">
    <source>
        <dbReference type="ARBA" id="ARBA00022741"/>
    </source>
</evidence>
<evidence type="ECO:0000256" key="1">
    <source>
        <dbReference type="ARBA" id="ARBA00001946"/>
    </source>
</evidence>
<organism evidence="7 8">
    <name type="scientific">Zootermopsis nevadensis</name>
    <name type="common">Dampwood termite</name>
    <dbReference type="NCBI Taxonomy" id="136037"/>
    <lineage>
        <taxon>Eukaryota</taxon>
        <taxon>Metazoa</taxon>
        <taxon>Ecdysozoa</taxon>
        <taxon>Arthropoda</taxon>
        <taxon>Hexapoda</taxon>
        <taxon>Insecta</taxon>
        <taxon>Pterygota</taxon>
        <taxon>Neoptera</taxon>
        <taxon>Polyneoptera</taxon>
        <taxon>Dictyoptera</taxon>
        <taxon>Blattodea</taxon>
        <taxon>Blattoidea</taxon>
        <taxon>Termitoidae</taxon>
        <taxon>Termopsidae</taxon>
        <taxon>Zootermopsis</taxon>
    </lineage>
</organism>
<gene>
    <name evidence="7" type="ORF">L798_10490</name>
</gene>
<proteinExistence type="inferred from homology"/>
<evidence type="ECO:0000256" key="5">
    <source>
        <dbReference type="ARBA" id="ARBA00023134"/>
    </source>
</evidence>
<dbReference type="Gene3D" id="3.30.1330.20">
    <property type="entry name" value="Tubulin/FtsZ, C-terminal domain"/>
    <property type="match status" value="1"/>
</dbReference>
<dbReference type="SUPFAM" id="SSF55307">
    <property type="entry name" value="Tubulin C-terminal domain-like"/>
    <property type="match status" value="1"/>
</dbReference>
<dbReference type="GO" id="GO:0005200">
    <property type="term" value="F:structural constituent of cytoskeleton"/>
    <property type="evidence" value="ECO:0007669"/>
    <property type="project" value="InterPro"/>
</dbReference>
<keyword evidence="5" id="KW-0342">GTP-binding</keyword>
<dbReference type="GO" id="GO:0003924">
    <property type="term" value="F:GTPase activity"/>
    <property type="evidence" value="ECO:0007669"/>
    <property type="project" value="InterPro"/>
</dbReference>
<dbReference type="Pfam" id="PF03953">
    <property type="entry name" value="Tubulin_C"/>
    <property type="match status" value="1"/>
</dbReference>
<dbReference type="InterPro" id="IPR008280">
    <property type="entry name" value="Tub_FtsZ_C"/>
</dbReference>
<dbReference type="AlphaFoldDB" id="A0A067RLX2"/>
<dbReference type="GO" id="GO:0005874">
    <property type="term" value="C:microtubule"/>
    <property type="evidence" value="ECO:0007669"/>
    <property type="project" value="UniProtKB-KW"/>
</dbReference>
<sequence length="195" mass="21716">MTLFEVHEHMLTVQNKNSRYFVVSFQNNVQTVVCNIPPTGQKRNATFIGNSSAIQQLFIRVSEQFSAMFRRKAHVQCYFGLESSIHEALSCEYNQVVSLACLILCRSTTLGSTSAFGDDFSPPGQECPALPSWLSCLSRQPLGPPPRQPPIDVARPLPRGGADGDFPFLEPKTVKWHFLALSSTFRGLAYVYISI</sequence>
<dbReference type="EMBL" id="KK852429">
    <property type="protein sequence ID" value="KDR24028.1"/>
    <property type="molecule type" value="Genomic_DNA"/>
</dbReference>
<evidence type="ECO:0000256" key="3">
    <source>
        <dbReference type="ARBA" id="ARBA00022701"/>
    </source>
</evidence>
<evidence type="ECO:0000313" key="7">
    <source>
        <dbReference type="EMBL" id="KDR24028.1"/>
    </source>
</evidence>
<keyword evidence="4" id="KW-0547">Nucleotide-binding</keyword>
<evidence type="ECO:0000313" key="8">
    <source>
        <dbReference type="Proteomes" id="UP000027135"/>
    </source>
</evidence>
<dbReference type="Proteomes" id="UP000027135">
    <property type="component" value="Unassembled WGS sequence"/>
</dbReference>
<dbReference type="Gene3D" id="1.10.287.600">
    <property type="entry name" value="Helix hairpin bin"/>
    <property type="match status" value="1"/>
</dbReference>
<name>A0A067RLX2_ZOONE</name>
<dbReference type="GO" id="GO:0007017">
    <property type="term" value="P:microtubule-based process"/>
    <property type="evidence" value="ECO:0007669"/>
    <property type="project" value="InterPro"/>
</dbReference>
<dbReference type="InterPro" id="IPR037103">
    <property type="entry name" value="Tubulin/FtsZ-like_C"/>
</dbReference>
<dbReference type="STRING" id="136037.A0A067RLX2"/>
<keyword evidence="8" id="KW-1185">Reference proteome</keyword>
<dbReference type="eggNOG" id="KOG1375">
    <property type="taxonomic scope" value="Eukaryota"/>
</dbReference>
<dbReference type="InterPro" id="IPR002453">
    <property type="entry name" value="Beta_tubulin"/>
</dbReference>
<dbReference type="InterPro" id="IPR018316">
    <property type="entry name" value="Tubulin/FtsZ_2-layer-sand-dom"/>
</dbReference>
<dbReference type="InParanoid" id="A0A067RLX2"/>
<evidence type="ECO:0000256" key="2">
    <source>
        <dbReference type="ARBA" id="ARBA00009636"/>
    </source>
</evidence>
<comment type="cofactor">
    <cofactor evidence="1">
        <name>Mg(2+)</name>
        <dbReference type="ChEBI" id="CHEBI:18420"/>
    </cofactor>
</comment>
<dbReference type="PANTHER" id="PTHR36527">
    <property type="entry name" value="OS01G0282866 PROTEIN"/>
    <property type="match status" value="1"/>
</dbReference>
<dbReference type="GO" id="GO:0005525">
    <property type="term" value="F:GTP binding"/>
    <property type="evidence" value="ECO:0007669"/>
    <property type="project" value="UniProtKB-KW"/>
</dbReference>